<name>A0AAV9PNR2_9PEZI</name>
<evidence type="ECO:0000256" key="2">
    <source>
        <dbReference type="SAM" id="SignalP"/>
    </source>
</evidence>
<protein>
    <recommendedName>
        <fullName evidence="3">NTF2-like domain-containing protein</fullName>
    </recommendedName>
</protein>
<dbReference type="RefSeq" id="XP_064664009.1">
    <property type="nucleotide sequence ID" value="XM_064797775.1"/>
</dbReference>
<proteinExistence type="predicted"/>
<dbReference type="Proteomes" id="UP001337655">
    <property type="component" value="Unassembled WGS sequence"/>
</dbReference>
<feature type="signal peptide" evidence="2">
    <location>
        <begin position="1"/>
        <end position="19"/>
    </location>
</feature>
<feature type="compositionally biased region" description="Low complexity" evidence="1">
    <location>
        <begin position="56"/>
        <end position="67"/>
    </location>
</feature>
<evidence type="ECO:0000313" key="5">
    <source>
        <dbReference type="Proteomes" id="UP001337655"/>
    </source>
</evidence>
<evidence type="ECO:0000259" key="3">
    <source>
        <dbReference type="Pfam" id="PF26534"/>
    </source>
</evidence>
<dbReference type="EMBL" id="JAVRRT010000001">
    <property type="protein sequence ID" value="KAK5175371.1"/>
    <property type="molecule type" value="Genomic_DNA"/>
</dbReference>
<sequence length="263" mass="28355">MYFSTSLVATAAFAGFALAIPSYPEAYGTGSTQTAYQPQPTKYTWPSPPSGPPHQPGHWGPPGSHPGYPGGPSTGAQCPGVQPDGYCLSDEDAEQAADIFRELIQNYSDELALEALTEDFVDWSSAVSIIMNGGDGEPVEIEKPTFVGRQAFMDAQGSQPEIPFKKLQRFHGCNSVSMRWLTRRSANGQPTETARIPVVGNVIIETVQANPGDKYNFRIKAIFSEFNSAAWLVNLGVFVPENGTEGDAGNKRSLPVNLRGPML</sequence>
<gene>
    <name evidence="4" type="ORF">LTR77_000510</name>
</gene>
<dbReference type="GeneID" id="89921860"/>
<organism evidence="4 5">
    <name type="scientific">Saxophila tyrrhenica</name>
    <dbReference type="NCBI Taxonomy" id="1690608"/>
    <lineage>
        <taxon>Eukaryota</taxon>
        <taxon>Fungi</taxon>
        <taxon>Dikarya</taxon>
        <taxon>Ascomycota</taxon>
        <taxon>Pezizomycotina</taxon>
        <taxon>Dothideomycetes</taxon>
        <taxon>Dothideomycetidae</taxon>
        <taxon>Mycosphaerellales</taxon>
        <taxon>Extremaceae</taxon>
        <taxon>Saxophila</taxon>
    </lineage>
</organism>
<feature type="domain" description="NTF2-like" evidence="3">
    <location>
        <begin position="87"/>
        <end position="237"/>
    </location>
</feature>
<comment type="caution">
    <text evidence="4">The sequence shown here is derived from an EMBL/GenBank/DDBJ whole genome shotgun (WGS) entry which is preliminary data.</text>
</comment>
<accession>A0AAV9PNR2</accession>
<keyword evidence="2" id="KW-0732">Signal</keyword>
<feature type="compositionally biased region" description="Pro residues" evidence="1">
    <location>
        <begin position="46"/>
        <end position="55"/>
    </location>
</feature>
<evidence type="ECO:0000313" key="4">
    <source>
        <dbReference type="EMBL" id="KAK5175371.1"/>
    </source>
</evidence>
<reference evidence="4 5" key="1">
    <citation type="submission" date="2023-08" db="EMBL/GenBank/DDBJ databases">
        <title>Black Yeasts Isolated from many extreme environments.</title>
        <authorList>
            <person name="Coleine C."/>
            <person name="Stajich J.E."/>
            <person name="Selbmann L."/>
        </authorList>
    </citation>
    <scope>NUCLEOTIDE SEQUENCE [LARGE SCALE GENOMIC DNA]</scope>
    <source>
        <strain evidence="4 5">CCFEE 5935</strain>
    </source>
</reference>
<dbReference type="InterPro" id="IPR058645">
    <property type="entry name" value="NTF2-like_dom_7"/>
</dbReference>
<dbReference type="Pfam" id="PF26534">
    <property type="entry name" value="NTF2_7"/>
    <property type="match status" value="1"/>
</dbReference>
<keyword evidence="5" id="KW-1185">Reference proteome</keyword>
<feature type="compositionally biased region" description="Polar residues" evidence="1">
    <location>
        <begin position="29"/>
        <end position="44"/>
    </location>
</feature>
<feature type="region of interest" description="Disordered" evidence="1">
    <location>
        <begin position="28"/>
        <end position="86"/>
    </location>
</feature>
<evidence type="ECO:0000256" key="1">
    <source>
        <dbReference type="SAM" id="MobiDB-lite"/>
    </source>
</evidence>
<feature type="chain" id="PRO_5043743141" description="NTF2-like domain-containing protein" evidence="2">
    <location>
        <begin position="20"/>
        <end position="263"/>
    </location>
</feature>
<dbReference type="AlphaFoldDB" id="A0AAV9PNR2"/>